<dbReference type="AlphaFoldDB" id="R4YLJ5"/>
<gene>
    <name evidence="10" type="ORF">OLEAN_C13560</name>
</gene>
<keyword evidence="5 8" id="KW-0812">Transmembrane</keyword>
<evidence type="ECO:0000256" key="1">
    <source>
        <dbReference type="ARBA" id="ARBA00000085"/>
    </source>
</evidence>
<dbReference type="InterPro" id="IPR050428">
    <property type="entry name" value="TCS_sensor_his_kinase"/>
</dbReference>
<accession>R4YLJ5</accession>
<dbReference type="PROSITE" id="PS50109">
    <property type="entry name" value="HIS_KIN"/>
    <property type="match status" value="1"/>
</dbReference>
<evidence type="ECO:0000256" key="2">
    <source>
        <dbReference type="ARBA" id="ARBA00012438"/>
    </source>
</evidence>
<name>R4YLJ5_OLEAN</name>
<evidence type="ECO:0000313" key="10">
    <source>
        <dbReference type="EMBL" id="CCK75532.1"/>
    </source>
</evidence>
<dbReference type="InterPro" id="IPR005467">
    <property type="entry name" value="His_kinase_dom"/>
</dbReference>
<evidence type="ECO:0000256" key="8">
    <source>
        <dbReference type="SAM" id="Phobius"/>
    </source>
</evidence>
<evidence type="ECO:0000259" key="9">
    <source>
        <dbReference type="PROSITE" id="PS50109"/>
    </source>
</evidence>
<dbReference type="HOGENOM" id="CLU_000445_89_31_6"/>
<dbReference type="InterPro" id="IPR036097">
    <property type="entry name" value="HisK_dim/P_sf"/>
</dbReference>
<dbReference type="Pfam" id="PF02518">
    <property type="entry name" value="HATPase_c"/>
    <property type="match status" value="1"/>
</dbReference>
<dbReference type="PROSITE" id="PS51257">
    <property type="entry name" value="PROKAR_LIPOPROTEIN"/>
    <property type="match status" value="1"/>
</dbReference>
<dbReference type="SUPFAM" id="SSF55874">
    <property type="entry name" value="ATPase domain of HSP90 chaperone/DNA topoisomerase II/histidine kinase"/>
    <property type="match status" value="1"/>
</dbReference>
<feature type="transmembrane region" description="Helical" evidence="8">
    <location>
        <begin position="6"/>
        <end position="27"/>
    </location>
</feature>
<feature type="domain" description="Histidine kinase" evidence="9">
    <location>
        <begin position="263"/>
        <end position="462"/>
    </location>
</feature>
<dbReference type="GO" id="GO:0000155">
    <property type="term" value="F:phosphorelay sensor kinase activity"/>
    <property type="evidence" value="ECO:0007669"/>
    <property type="project" value="InterPro"/>
</dbReference>
<dbReference type="Gene3D" id="3.30.450.20">
    <property type="entry name" value="PAS domain"/>
    <property type="match status" value="1"/>
</dbReference>
<dbReference type="SUPFAM" id="SSF103190">
    <property type="entry name" value="Sensory domain-like"/>
    <property type="match status" value="1"/>
</dbReference>
<dbReference type="InterPro" id="IPR036890">
    <property type="entry name" value="HATPase_C_sf"/>
</dbReference>
<dbReference type="Pfam" id="PF00512">
    <property type="entry name" value="HisKA"/>
    <property type="match status" value="1"/>
</dbReference>
<proteinExistence type="predicted"/>
<reference evidence="10 11" key="1">
    <citation type="journal article" date="2013" name="Nat. Commun.">
        <title>Genome sequence and functional genomic analysis of the oil-degrading bacterium Oleispira antarctica.</title>
        <authorList>
            <person name="Kube M."/>
            <person name="Chernikova T.N."/>
            <person name="Al-Ramahi Y."/>
            <person name="Beloqui A."/>
            <person name="Lopez-Cortez N."/>
            <person name="Guazzaroni M.E."/>
            <person name="Heipieper H.J."/>
            <person name="Klages S."/>
            <person name="Kotsyurbenko O.R."/>
            <person name="Langer I."/>
            <person name="Nechitaylo T.Y."/>
            <person name="Lunsdorf H."/>
            <person name="Fernandez M."/>
            <person name="Juarez S."/>
            <person name="Ciordia S."/>
            <person name="Singer A."/>
            <person name="Kagan O."/>
            <person name="Egorova O."/>
            <person name="Petit P.A."/>
            <person name="Stogios P."/>
            <person name="Kim Y."/>
            <person name="Tchigvintsev A."/>
            <person name="Flick R."/>
            <person name="Denaro R."/>
            <person name="Genovese M."/>
            <person name="Albar J.P."/>
            <person name="Reva O.N."/>
            <person name="Martinez-Gomariz M."/>
            <person name="Tran H."/>
            <person name="Ferrer M."/>
            <person name="Savchenko A."/>
            <person name="Yakunin A.F."/>
            <person name="Yakimov M.M."/>
            <person name="Golyshina O.V."/>
            <person name="Reinhardt R."/>
            <person name="Golyshin P.N."/>
        </authorList>
    </citation>
    <scope>NUCLEOTIDE SEQUENCE [LARGE SCALE GENOMIC DNA]</scope>
</reference>
<dbReference type="OrthoDB" id="9809766at2"/>
<dbReference type="STRING" id="698738.OLEAN_C13560"/>
<dbReference type="PANTHER" id="PTHR45436">
    <property type="entry name" value="SENSOR HISTIDINE KINASE YKOH"/>
    <property type="match status" value="1"/>
</dbReference>
<dbReference type="Gene3D" id="1.10.287.130">
    <property type="match status" value="1"/>
</dbReference>
<dbReference type="KEGG" id="oai:OLEAN_C13560"/>
<evidence type="ECO:0000256" key="5">
    <source>
        <dbReference type="ARBA" id="ARBA00022692"/>
    </source>
</evidence>
<dbReference type="EMBL" id="FO203512">
    <property type="protein sequence ID" value="CCK75532.1"/>
    <property type="molecule type" value="Genomic_DNA"/>
</dbReference>
<evidence type="ECO:0000256" key="6">
    <source>
        <dbReference type="ARBA" id="ARBA00022777"/>
    </source>
</evidence>
<dbReference type="SMART" id="SM00388">
    <property type="entry name" value="HisKA"/>
    <property type="match status" value="1"/>
</dbReference>
<dbReference type="Proteomes" id="UP000032749">
    <property type="component" value="Chromosome"/>
</dbReference>
<evidence type="ECO:0000313" key="11">
    <source>
        <dbReference type="Proteomes" id="UP000032749"/>
    </source>
</evidence>
<dbReference type="EC" id="2.7.13.3" evidence="2"/>
<dbReference type="SUPFAM" id="SSF47384">
    <property type="entry name" value="Homodimeric domain of signal transducing histidine kinase"/>
    <property type="match status" value="1"/>
</dbReference>
<dbReference type="PATRIC" id="fig|698738.3.peg.1406"/>
<keyword evidence="6" id="KW-0418">Kinase</keyword>
<organism evidence="10 11">
    <name type="scientific">Oleispira antarctica RB-8</name>
    <dbReference type="NCBI Taxonomy" id="698738"/>
    <lineage>
        <taxon>Bacteria</taxon>
        <taxon>Pseudomonadati</taxon>
        <taxon>Pseudomonadota</taxon>
        <taxon>Gammaproteobacteria</taxon>
        <taxon>Oceanospirillales</taxon>
        <taxon>Oceanospirillaceae</taxon>
        <taxon>Oleispira</taxon>
    </lineage>
</organism>
<comment type="catalytic activity">
    <reaction evidence="1">
        <text>ATP + protein L-histidine = ADP + protein N-phospho-L-histidine.</text>
        <dbReference type="EC" id="2.7.13.3"/>
    </reaction>
</comment>
<dbReference type="PANTHER" id="PTHR45436:SF10">
    <property type="entry name" value="HISTIDINE KINASE"/>
    <property type="match status" value="1"/>
</dbReference>
<keyword evidence="11" id="KW-1185">Reference proteome</keyword>
<keyword evidence="8" id="KW-0472">Membrane</keyword>
<dbReference type="SMART" id="SM00387">
    <property type="entry name" value="HATPase_c"/>
    <property type="match status" value="1"/>
</dbReference>
<dbReference type="InterPro" id="IPR029151">
    <property type="entry name" value="Sensor-like_sf"/>
</dbReference>
<keyword evidence="4 10" id="KW-0808">Transferase</keyword>
<sequence length="489" mass="55188">MSIFIRLSLLYLALISCSIILVLNIFYDDIKPSIRQTSEETLVDSANLMAEFSTPYLLSEQKNIEDIDKIFEAFKQRQLNATIWSHVKQKTNLNFYITDNKGQVVFHSSDKSQQGKDYSEWLDVSRTLAGEYGARTTRIDPDNDLTGSMYVAAPIMSDDTLIGVITLIQTHQGIQQFMGPAQTKILVVGGLLLLTLVILGLVLANWFNNMLKRLTTYVNKIRQGDAVEPLKLNDPSFNKLSDTLHQMRQDLDGKAYIEQYVHTLTHELKTPLSAISAAAQILETDLDAAQKQKFITNIETEVQRSKQLIERLLLLASIENQQHKIFKRINFESLLDDEIQSFHSLLTTKSIRIELKKSEGFEGYVDGDEFLLRMAVRNLLDNAIDFSFENVALRVCLESSQSDIELRVINQGEVIPDYALPRLFERFFSTPRPSTGRKSSGLGLCLVNEIAHLHGGEVSLKNTLIPSNNNHLDSAVEAILIIAKEAKQP</sequence>
<dbReference type="InterPro" id="IPR003661">
    <property type="entry name" value="HisK_dim/P_dom"/>
</dbReference>
<evidence type="ECO:0000256" key="3">
    <source>
        <dbReference type="ARBA" id="ARBA00022553"/>
    </source>
</evidence>
<evidence type="ECO:0000256" key="4">
    <source>
        <dbReference type="ARBA" id="ARBA00022679"/>
    </source>
</evidence>
<keyword evidence="7 8" id="KW-1133">Transmembrane helix</keyword>
<dbReference type="CDD" id="cd00082">
    <property type="entry name" value="HisKA"/>
    <property type="match status" value="1"/>
</dbReference>
<evidence type="ECO:0000256" key="7">
    <source>
        <dbReference type="ARBA" id="ARBA00022989"/>
    </source>
</evidence>
<dbReference type="Gene3D" id="6.10.340.10">
    <property type="match status" value="1"/>
</dbReference>
<dbReference type="Gene3D" id="3.30.565.10">
    <property type="entry name" value="Histidine kinase-like ATPase, C-terminal domain"/>
    <property type="match status" value="1"/>
</dbReference>
<dbReference type="NCBIfam" id="NF008312">
    <property type="entry name" value="PRK11100.1"/>
    <property type="match status" value="1"/>
</dbReference>
<keyword evidence="3" id="KW-0597">Phosphoprotein</keyword>
<protein>
    <recommendedName>
        <fullName evidence="2">histidine kinase</fullName>
        <ecNumber evidence="2">2.7.13.3</ecNumber>
    </recommendedName>
</protein>
<dbReference type="InterPro" id="IPR003594">
    <property type="entry name" value="HATPase_dom"/>
</dbReference>
<feature type="transmembrane region" description="Helical" evidence="8">
    <location>
        <begin position="185"/>
        <end position="207"/>
    </location>
</feature>